<proteinExistence type="predicted"/>
<dbReference type="AlphaFoldDB" id="A0A2G8LGV6"/>
<organism evidence="2 3">
    <name type="scientific">Stichopus japonicus</name>
    <name type="common">Sea cucumber</name>
    <dbReference type="NCBI Taxonomy" id="307972"/>
    <lineage>
        <taxon>Eukaryota</taxon>
        <taxon>Metazoa</taxon>
        <taxon>Echinodermata</taxon>
        <taxon>Eleutherozoa</taxon>
        <taxon>Echinozoa</taxon>
        <taxon>Holothuroidea</taxon>
        <taxon>Aspidochirotacea</taxon>
        <taxon>Aspidochirotida</taxon>
        <taxon>Stichopodidae</taxon>
        <taxon>Apostichopus</taxon>
    </lineage>
</organism>
<evidence type="ECO:0000313" key="3">
    <source>
        <dbReference type="Proteomes" id="UP000230750"/>
    </source>
</evidence>
<evidence type="ECO:0000313" key="2">
    <source>
        <dbReference type="EMBL" id="PIK59487.1"/>
    </source>
</evidence>
<feature type="region of interest" description="Disordered" evidence="1">
    <location>
        <begin position="1"/>
        <end position="22"/>
    </location>
</feature>
<keyword evidence="3" id="KW-1185">Reference proteome</keyword>
<dbReference type="Proteomes" id="UP000230750">
    <property type="component" value="Unassembled WGS sequence"/>
</dbReference>
<reference evidence="2 3" key="1">
    <citation type="journal article" date="2017" name="PLoS Biol.">
        <title>The sea cucumber genome provides insights into morphological evolution and visceral regeneration.</title>
        <authorList>
            <person name="Zhang X."/>
            <person name="Sun L."/>
            <person name="Yuan J."/>
            <person name="Sun Y."/>
            <person name="Gao Y."/>
            <person name="Zhang L."/>
            <person name="Li S."/>
            <person name="Dai H."/>
            <person name="Hamel J.F."/>
            <person name="Liu C."/>
            <person name="Yu Y."/>
            <person name="Liu S."/>
            <person name="Lin W."/>
            <person name="Guo K."/>
            <person name="Jin S."/>
            <person name="Xu P."/>
            <person name="Storey K.B."/>
            <person name="Huan P."/>
            <person name="Zhang T."/>
            <person name="Zhou Y."/>
            <person name="Zhang J."/>
            <person name="Lin C."/>
            <person name="Li X."/>
            <person name="Xing L."/>
            <person name="Huo D."/>
            <person name="Sun M."/>
            <person name="Wang L."/>
            <person name="Mercier A."/>
            <person name="Li F."/>
            <person name="Yang H."/>
            <person name="Xiang J."/>
        </authorList>
    </citation>
    <scope>NUCLEOTIDE SEQUENCE [LARGE SCALE GENOMIC DNA]</scope>
    <source>
        <strain evidence="2">Shaxun</strain>
        <tissue evidence="2">Muscle</tissue>
    </source>
</reference>
<protein>
    <submittedName>
        <fullName evidence="2">Uncharacterized protein</fullName>
    </submittedName>
</protein>
<sequence>MTVPQDEDEPNEACSHHPTHKPIEGHLLPKYVFLAGKRSRPPLKYNIGKCDCACDDPSCHYVKVATENVWAMRGQWAKLRRRDSVSFKRALDDISSSESSLEADLFREGSPISSYQLVPWHVSARTITESPGVAVRQSLRRPMTPSPGVAVGQSLRIWQYRRRTGDGTGRVDGEAGGDFLGAGTGLGSATTGRVTRCRKVNLTRFPSLRGASSEAVGAPELGAFA</sequence>
<name>A0A2G8LGV6_STIJA</name>
<accession>A0A2G8LGV6</accession>
<gene>
    <name evidence="2" type="ORF">BSL78_03559</name>
</gene>
<dbReference type="EMBL" id="MRZV01000081">
    <property type="protein sequence ID" value="PIK59487.1"/>
    <property type="molecule type" value="Genomic_DNA"/>
</dbReference>
<evidence type="ECO:0000256" key="1">
    <source>
        <dbReference type="SAM" id="MobiDB-lite"/>
    </source>
</evidence>
<comment type="caution">
    <text evidence="2">The sequence shown here is derived from an EMBL/GenBank/DDBJ whole genome shotgun (WGS) entry which is preliminary data.</text>
</comment>
<feature type="compositionally biased region" description="Acidic residues" evidence="1">
    <location>
        <begin position="1"/>
        <end position="11"/>
    </location>
</feature>